<dbReference type="AlphaFoldDB" id="A0A2W5M0R6"/>
<feature type="region of interest" description="Disordered" evidence="1">
    <location>
        <begin position="1"/>
        <end position="20"/>
    </location>
</feature>
<evidence type="ECO:0000313" key="2">
    <source>
        <dbReference type="EMBL" id="PZQ10913.1"/>
    </source>
</evidence>
<name>A0A2W5M0R6_ANCNO</name>
<proteinExistence type="predicted"/>
<evidence type="ECO:0000313" key="3">
    <source>
        <dbReference type="Proteomes" id="UP000249577"/>
    </source>
</evidence>
<dbReference type="EMBL" id="QFPN01000013">
    <property type="protein sequence ID" value="PZQ10913.1"/>
    <property type="molecule type" value="Genomic_DNA"/>
</dbReference>
<protein>
    <submittedName>
        <fullName evidence="2">Uncharacterized protein</fullName>
    </submittedName>
</protein>
<evidence type="ECO:0000256" key="1">
    <source>
        <dbReference type="SAM" id="MobiDB-lite"/>
    </source>
</evidence>
<accession>A0A2W5M0R6</accession>
<organism evidence="2 3">
    <name type="scientific">Ancylobacter novellus</name>
    <name type="common">Thiobacillus novellus</name>
    <dbReference type="NCBI Taxonomy" id="921"/>
    <lineage>
        <taxon>Bacteria</taxon>
        <taxon>Pseudomonadati</taxon>
        <taxon>Pseudomonadota</taxon>
        <taxon>Alphaproteobacteria</taxon>
        <taxon>Hyphomicrobiales</taxon>
        <taxon>Xanthobacteraceae</taxon>
        <taxon>Ancylobacter</taxon>
    </lineage>
</organism>
<reference evidence="2 3" key="1">
    <citation type="submission" date="2017-08" db="EMBL/GenBank/DDBJ databases">
        <title>Infants hospitalized years apart are colonized by the same room-sourced microbial strains.</title>
        <authorList>
            <person name="Brooks B."/>
            <person name="Olm M.R."/>
            <person name="Firek B.A."/>
            <person name="Baker R."/>
            <person name="Thomas B.C."/>
            <person name="Morowitz M.J."/>
            <person name="Banfield J.F."/>
        </authorList>
    </citation>
    <scope>NUCLEOTIDE SEQUENCE [LARGE SCALE GENOMIC DNA]</scope>
    <source>
        <strain evidence="2">S2_005_003_R2_43</strain>
    </source>
</reference>
<comment type="caution">
    <text evidence="2">The sequence shown here is derived from an EMBL/GenBank/DDBJ whole genome shotgun (WGS) entry which is preliminary data.</text>
</comment>
<dbReference type="Proteomes" id="UP000249577">
    <property type="component" value="Unassembled WGS sequence"/>
</dbReference>
<sequence length="147" mass="16449">MTITLPASVDAEPTDDAGENVIGGLPDIEGRRCEAFICQGFVFHDEPVEDAGRIYVRFERNWRDLTIDCGVVLWREATGAPEPWAVEEEGWKYPHVNVGERAGVIGSRLEELRTESTPTGATITFSFENGRKIVIHNQDDRSTFRIA</sequence>
<gene>
    <name evidence="2" type="ORF">DI565_19195</name>
</gene>